<dbReference type="EMBL" id="MK072384">
    <property type="protein sequence ID" value="AYV82717.1"/>
    <property type="molecule type" value="Genomic_DNA"/>
</dbReference>
<organism evidence="1">
    <name type="scientific">Hyperionvirus sp</name>
    <dbReference type="NCBI Taxonomy" id="2487770"/>
    <lineage>
        <taxon>Viruses</taxon>
        <taxon>Varidnaviria</taxon>
        <taxon>Bamfordvirae</taxon>
        <taxon>Nucleocytoviricota</taxon>
        <taxon>Megaviricetes</taxon>
        <taxon>Imitervirales</taxon>
        <taxon>Mimiviridae</taxon>
        <taxon>Klosneuvirinae</taxon>
    </lineage>
</organism>
<proteinExistence type="predicted"/>
<gene>
    <name evidence="1" type="ORF">Hyperionvirus2_85</name>
</gene>
<name>A0A3G5A659_9VIRU</name>
<evidence type="ECO:0000313" key="1">
    <source>
        <dbReference type="EMBL" id="AYV82717.1"/>
    </source>
</evidence>
<accession>A0A3G5A659</accession>
<sequence>MHTYSKLHVDQLHAKYTEKKHEQQSSLKEIRNLKRKIADDSIVYENQEMYAFLKTKPELYYLFLKATDGKTRRIIDHF</sequence>
<reference evidence="1" key="1">
    <citation type="submission" date="2018-10" db="EMBL/GenBank/DDBJ databases">
        <title>Hidden diversity of soil giant viruses.</title>
        <authorList>
            <person name="Schulz F."/>
            <person name="Alteio L."/>
            <person name="Goudeau D."/>
            <person name="Ryan E.M."/>
            <person name="Malmstrom R.R."/>
            <person name="Blanchard J."/>
            <person name="Woyke T."/>
        </authorList>
    </citation>
    <scope>NUCLEOTIDE SEQUENCE</scope>
    <source>
        <strain evidence="1">HYV1</strain>
    </source>
</reference>
<protein>
    <submittedName>
        <fullName evidence="1">Uncharacterized protein</fullName>
    </submittedName>
</protein>